<evidence type="ECO:0000313" key="14">
    <source>
        <dbReference type="Proteomes" id="UP001501337"/>
    </source>
</evidence>
<dbReference type="Gene3D" id="3.90.1150.10">
    <property type="entry name" value="Aspartate Aminotransferase, domain 1"/>
    <property type="match status" value="1"/>
</dbReference>
<dbReference type="InterPro" id="IPR015422">
    <property type="entry name" value="PyrdxlP-dep_Trfase_small"/>
</dbReference>
<evidence type="ECO:0000256" key="9">
    <source>
        <dbReference type="ARBA" id="ARBA00047630"/>
    </source>
</evidence>
<dbReference type="SUPFAM" id="SSF53383">
    <property type="entry name" value="PLP-dependent transferases"/>
    <property type="match status" value="1"/>
</dbReference>
<feature type="binding site" evidence="11">
    <location>
        <position position="10"/>
    </location>
    <ligand>
        <name>L-glutamate</name>
        <dbReference type="ChEBI" id="CHEBI:29985"/>
    </ligand>
</feature>
<organism evidence="13 14">
    <name type="scientific">Allohahella marinimesophila</name>
    <dbReference type="NCBI Taxonomy" id="1054972"/>
    <lineage>
        <taxon>Bacteria</taxon>
        <taxon>Pseudomonadati</taxon>
        <taxon>Pseudomonadota</taxon>
        <taxon>Gammaproteobacteria</taxon>
        <taxon>Oceanospirillales</taxon>
        <taxon>Hahellaceae</taxon>
        <taxon>Allohahella</taxon>
    </lineage>
</organism>
<comment type="catalytic activity">
    <reaction evidence="9 11">
        <text>4-(phosphooxy)-L-threonine + 2-oxoglutarate = (R)-3-hydroxy-2-oxo-4-phosphooxybutanoate + L-glutamate</text>
        <dbReference type="Rhea" id="RHEA:16573"/>
        <dbReference type="ChEBI" id="CHEBI:16810"/>
        <dbReference type="ChEBI" id="CHEBI:29985"/>
        <dbReference type="ChEBI" id="CHEBI:58452"/>
        <dbReference type="ChEBI" id="CHEBI:58538"/>
        <dbReference type="EC" id="2.6.1.52"/>
    </reaction>
</comment>
<dbReference type="HAMAP" id="MF_00160">
    <property type="entry name" value="SerC_aminotrans_5"/>
    <property type="match status" value="1"/>
</dbReference>
<evidence type="ECO:0000259" key="12">
    <source>
        <dbReference type="Pfam" id="PF00266"/>
    </source>
</evidence>
<dbReference type="PANTHER" id="PTHR43247">
    <property type="entry name" value="PHOSPHOSERINE AMINOTRANSFERASE"/>
    <property type="match status" value="1"/>
</dbReference>
<comment type="pathway">
    <text evidence="11">Cofactor biosynthesis; pyridoxine 5'-phosphate biosynthesis; pyridoxine 5'-phosphate from D-erythrose 4-phosphate: step 3/5.</text>
</comment>
<evidence type="ECO:0000256" key="4">
    <source>
        <dbReference type="ARBA" id="ARBA00022605"/>
    </source>
</evidence>
<keyword evidence="8 11" id="KW-0718">Serine biosynthesis</keyword>
<feature type="binding site" evidence="11">
    <location>
        <position position="43"/>
    </location>
    <ligand>
        <name>L-glutamate</name>
        <dbReference type="ChEBI" id="CHEBI:29985"/>
    </ligand>
</feature>
<reference evidence="14" key="1">
    <citation type="journal article" date="2019" name="Int. J. Syst. Evol. Microbiol.">
        <title>The Global Catalogue of Microorganisms (GCM) 10K type strain sequencing project: providing services to taxonomists for standard genome sequencing and annotation.</title>
        <authorList>
            <consortium name="The Broad Institute Genomics Platform"/>
            <consortium name="The Broad Institute Genome Sequencing Center for Infectious Disease"/>
            <person name="Wu L."/>
            <person name="Ma J."/>
        </authorList>
    </citation>
    <scope>NUCLEOTIDE SEQUENCE [LARGE SCALE GENOMIC DNA]</scope>
    <source>
        <strain evidence="14">JCM 17555</strain>
    </source>
</reference>
<keyword evidence="3 11" id="KW-0032">Aminotransferase</keyword>
<keyword evidence="5 11" id="KW-0808">Transferase</keyword>
<comment type="similarity">
    <text evidence="2 11">Belongs to the class-V pyridoxal-phosphate-dependent aminotransferase family. SerC subfamily.</text>
</comment>
<evidence type="ECO:0000256" key="3">
    <source>
        <dbReference type="ARBA" id="ARBA00022576"/>
    </source>
</evidence>
<evidence type="ECO:0000256" key="5">
    <source>
        <dbReference type="ARBA" id="ARBA00022679"/>
    </source>
</evidence>
<dbReference type="NCBIfam" id="TIGR01364">
    <property type="entry name" value="serC_1"/>
    <property type="match status" value="1"/>
</dbReference>
<feature type="binding site" evidence="11">
    <location>
        <begin position="239"/>
        <end position="240"/>
    </location>
    <ligand>
        <name>pyridoxal 5'-phosphate</name>
        <dbReference type="ChEBI" id="CHEBI:597326"/>
    </ligand>
</feature>
<dbReference type="InterPro" id="IPR015421">
    <property type="entry name" value="PyrdxlP-dep_Trfase_major"/>
</dbReference>
<dbReference type="InterPro" id="IPR000192">
    <property type="entry name" value="Aminotrans_V_dom"/>
</dbReference>
<keyword evidence="14" id="KW-1185">Reference proteome</keyword>
<evidence type="ECO:0000256" key="2">
    <source>
        <dbReference type="ARBA" id="ARBA00006904"/>
    </source>
</evidence>
<feature type="domain" description="Aminotransferase class V" evidence="12">
    <location>
        <begin position="6"/>
        <end position="350"/>
    </location>
</feature>
<proteinExistence type="inferred from homology"/>
<dbReference type="PIRSF" id="PIRSF000525">
    <property type="entry name" value="SerC"/>
    <property type="match status" value="1"/>
</dbReference>
<feature type="binding site" evidence="11">
    <location>
        <position position="153"/>
    </location>
    <ligand>
        <name>pyridoxal 5'-phosphate</name>
        <dbReference type="ChEBI" id="CHEBI:597326"/>
    </ligand>
</feature>
<feature type="binding site" evidence="11">
    <location>
        <position position="196"/>
    </location>
    <ligand>
        <name>pyridoxal 5'-phosphate</name>
        <dbReference type="ChEBI" id="CHEBI:597326"/>
    </ligand>
</feature>
<sequence length="360" mass="39823">MRSQTYNFCSGPATLPTAVLSKAQAELLDWQKMGVSIMEISHRSPEFTAVAKKAEQSLRQLMSIPDDYAVLFMQGGATQQFSGVPMNFFGLCEGKQAGYVDTGIWSRKALDEAGRYVDARLVASSKDSNYTRLPESWALDEKLAYVHYTPNETIGGVEFPHIPDVGDIPLIADMSSTILSRPIDVSKFALIYAGAQKNIGPAGLTLVIVRRDLLDATPHSALPPTMNYRLFDENDSMLNTPPTFGWYLAWLIFDWLIEAGGLTAMGEVNSRKSARLYNYLDASDVYHNPIHPEARSWMNVPFVLKDESRNAAFLKFAEEHGLLNLKGHRSVGGMRASLYNAMPEAGVDALIDVLTKFAES</sequence>
<evidence type="ECO:0000256" key="10">
    <source>
        <dbReference type="ARBA" id="ARBA00049007"/>
    </source>
</evidence>
<name>A0ABP7P3A2_9GAMM</name>
<dbReference type="PANTHER" id="PTHR43247:SF1">
    <property type="entry name" value="PHOSPHOSERINE AMINOTRANSFERASE"/>
    <property type="match status" value="1"/>
</dbReference>
<dbReference type="NCBIfam" id="NF003764">
    <property type="entry name" value="PRK05355.1"/>
    <property type="match status" value="1"/>
</dbReference>
<feature type="modified residue" description="N6-(pyridoxal phosphate)lysine" evidence="11">
    <location>
        <position position="197"/>
    </location>
</feature>
<dbReference type="Gene3D" id="3.40.640.10">
    <property type="entry name" value="Type I PLP-dependent aspartate aminotransferase-like (Major domain)"/>
    <property type="match status" value="1"/>
</dbReference>
<evidence type="ECO:0000256" key="8">
    <source>
        <dbReference type="ARBA" id="ARBA00023299"/>
    </source>
</evidence>
<keyword evidence="4 11" id="KW-0028">Amino-acid biosynthesis</keyword>
<comment type="catalytic activity">
    <reaction evidence="10 11">
        <text>O-phospho-L-serine + 2-oxoglutarate = 3-phosphooxypyruvate + L-glutamate</text>
        <dbReference type="Rhea" id="RHEA:14329"/>
        <dbReference type="ChEBI" id="CHEBI:16810"/>
        <dbReference type="ChEBI" id="CHEBI:18110"/>
        <dbReference type="ChEBI" id="CHEBI:29985"/>
        <dbReference type="ChEBI" id="CHEBI:57524"/>
        <dbReference type="EC" id="2.6.1.52"/>
    </reaction>
</comment>
<accession>A0ABP7P3A2</accession>
<feature type="binding site" evidence="11">
    <location>
        <position position="173"/>
    </location>
    <ligand>
        <name>pyridoxal 5'-phosphate</name>
        <dbReference type="ChEBI" id="CHEBI:597326"/>
    </ligand>
</feature>
<keyword evidence="6 11" id="KW-0663">Pyridoxal phosphate</keyword>
<comment type="subunit">
    <text evidence="11">Homodimer.</text>
</comment>
<protein>
    <recommendedName>
        <fullName evidence="11">Phosphoserine aminotransferase</fullName>
        <ecNumber evidence="11">2.6.1.52</ecNumber>
    </recommendedName>
    <alternativeName>
        <fullName evidence="11">Phosphohydroxythreonine aminotransferase</fullName>
        <shortName evidence="11">PSAT</shortName>
    </alternativeName>
</protein>
<dbReference type="Pfam" id="PF00266">
    <property type="entry name" value="Aminotran_5"/>
    <property type="match status" value="1"/>
</dbReference>
<evidence type="ECO:0000256" key="7">
    <source>
        <dbReference type="ARBA" id="ARBA00023096"/>
    </source>
</evidence>
<comment type="function">
    <text evidence="11">Catalyzes the reversible conversion of 3-phosphohydroxypyruvate to phosphoserine and of 3-hydroxy-2-oxo-4-phosphonooxybutanoate to phosphohydroxythreonine.</text>
</comment>
<evidence type="ECO:0000256" key="11">
    <source>
        <dbReference type="HAMAP-Rule" id="MF_00160"/>
    </source>
</evidence>
<comment type="caution">
    <text evidence="13">The sequence shown here is derived from an EMBL/GenBank/DDBJ whole genome shotgun (WGS) entry which is preliminary data.</text>
</comment>
<feature type="binding site" evidence="11">
    <location>
        <begin position="77"/>
        <end position="78"/>
    </location>
    <ligand>
        <name>pyridoxal 5'-phosphate</name>
        <dbReference type="ChEBI" id="CHEBI:597326"/>
    </ligand>
</feature>
<comment type="pathway">
    <text evidence="1 11">Amino-acid biosynthesis; L-serine biosynthesis; L-serine from 3-phospho-D-glycerate: step 2/3.</text>
</comment>
<dbReference type="EC" id="2.6.1.52" evidence="11"/>
<dbReference type="InterPro" id="IPR022278">
    <property type="entry name" value="Pser_aminoTfrase"/>
</dbReference>
<dbReference type="EMBL" id="BAABBO010000007">
    <property type="protein sequence ID" value="GAA3958928.1"/>
    <property type="molecule type" value="Genomic_DNA"/>
</dbReference>
<dbReference type="InterPro" id="IPR015424">
    <property type="entry name" value="PyrdxlP-dep_Trfase"/>
</dbReference>
<keyword evidence="7 11" id="KW-0664">Pyridoxine biosynthesis</keyword>
<feature type="binding site" evidence="11">
    <location>
        <position position="105"/>
    </location>
    <ligand>
        <name>pyridoxal 5'-phosphate</name>
        <dbReference type="ChEBI" id="CHEBI:597326"/>
    </ligand>
</feature>
<comment type="cofactor">
    <cofactor evidence="11">
        <name>pyridoxal 5'-phosphate</name>
        <dbReference type="ChEBI" id="CHEBI:597326"/>
    </cofactor>
    <text evidence="11">Binds 1 pyridoxal phosphate per subunit.</text>
</comment>
<keyword evidence="11" id="KW-0963">Cytoplasm</keyword>
<gene>
    <name evidence="11 13" type="primary">serC</name>
    <name evidence="13" type="ORF">GCM10022278_16610</name>
</gene>
<evidence type="ECO:0000256" key="6">
    <source>
        <dbReference type="ARBA" id="ARBA00022898"/>
    </source>
</evidence>
<evidence type="ECO:0000256" key="1">
    <source>
        <dbReference type="ARBA" id="ARBA00005099"/>
    </source>
</evidence>
<dbReference type="Proteomes" id="UP001501337">
    <property type="component" value="Unassembled WGS sequence"/>
</dbReference>
<evidence type="ECO:0000313" key="13">
    <source>
        <dbReference type="EMBL" id="GAA3958928.1"/>
    </source>
</evidence>
<comment type="subcellular location">
    <subcellularLocation>
        <location evidence="11">Cytoplasm</location>
    </subcellularLocation>
</comment>